<dbReference type="BioCyc" id="IAGG583356:GHAH-603-MONOMER"/>
<dbReference type="SUPFAM" id="SSF52540">
    <property type="entry name" value="P-loop containing nucleoside triphosphate hydrolases"/>
    <property type="match status" value="1"/>
</dbReference>
<dbReference type="PROSITE" id="PS50893">
    <property type="entry name" value="ABC_TRANSPORTER_2"/>
    <property type="match status" value="1"/>
</dbReference>
<organism evidence="6 7">
    <name type="scientific">Ignisphaera aggregans (strain DSM 17230 / JCM 13409 / AQ1.S1)</name>
    <dbReference type="NCBI Taxonomy" id="583356"/>
    <lineage>
        <taxon>Archaea</taxon>
        <taxon>Thermoproteota</taxon>
        <taxon>Thermoprotei</taxon>
        <taxon>Desulfurococcales</taxon>
        <taxon>Desulfurococcaceae</taxon>
        <taxon>Ignisphaera</taxon>
    </lineage>
</organism>
<dbReference type="GO" id="GO:0016887">
    <property type="term" value="F:ATP hydrolysis activity"/>
    <property type="evidence" value="ECO:0007669"/>
    <property type="project" value="InterPro"/>
</dbReference>
<dbReference type="KEGG" id="iag:Igag_0603"/>
<name>E0SSG5_IGNAA</name>
<dbReference type="InterPro" id="IPR003439">
    <property type="entry name" value="ABC_transporter-like_ATP-bd"/>
</dbReference>
<keyword evidence="3" id="KW-0067">ATP-binding</keyword>
<dbReference type="Proteomes" id="UP000001304">
    <property type="component" value="Chromosome"/>
</dbReference>
<dbReference type="FunFam" id="3.40.50.300:FF:000134">
    <property type="entry name" value="Iron-enterobactin ABC transporter ATP-binding protein"/>
    <property type="match status" value="1"/>
</dbReference>
<dbReference type="STRING" id="583356.Igag_0603"/>
<evidence type="ECO:0000256" key="3">
    <source>
        <dbReference type="ARBA" id="ARBA00022840"/>
    </source>
</evidence>
<dbReference type="SMART" id="SM00382">
    <property type="entry name" value="AAA"/>
    <property type="match status" value="1"/>
</dbReference>
<evidence type="ECO:0000256" key="1">
    <source>
        <dbReference type="ARBA" id="ARBA00022448"/>
    </source>
</evidence>
<dbReference type="AlphaFoldDB" id="E0SSG5"/>
<keyword evidence="1" id="KW-0813">Transport</keyword>
<evidence type="ECO:0000256" key="2">
    <source>
        <dbReference type="ARBA" id="ARBA00022741"/>
    </source>
</evidence>
<proteinExistence type="predicted"/>
<sequence length="258" mass="29363">MRIRIRDIEFYYNSTKILDGITLEVGEGENLYIIGPNGAGKTTLLKVIARVLEPLKGVVYIDGKDYRLYNPRELAKMISYVDPHVDRSIPSTVYHFLLTARYPHQKSLQIVESEDDVVAIDRVAKAFGIDHLLDRRLDQLSSGELQRVVIARAFVQEPEIVLLDEPSAFLDIRYRMEVLEYVKRFISSSNRVAIVAIHDLYLASLYADRIAVLSNGRIVAVGTPEEVFSSRVIEDVYGVKIELIQINGRYIPIPVETR</sequence>
<feature type="domain" description="ABC transporter" evidence="5">
    <location>
        <begin position="3"/>
        <end position="240"/>
    </location>
</feature>
<dbReference type="CDD" id="cd03214">
    <property type="entry name" value="ABC_Iron-Siderophores_B12_Hemin"/>
    <property type="match status" value="1"/>
</dbReference>
<dbReference type="PROSITE" id="PS00211">
    <property type="entry name" value="ABC_TRANSPORTER_1"/>
    <property type="match status" value="1"/>
</dbReference>
<reference evidence="6 7" key="1">
    <citation type="journal article" date="2010" name="Stand. Genomic Sci.">
        <title>Complete genome sequence of Ignisphaera aggregans type strain (AQ1.S1).</title>
        <authorList>
            <person name="Goker M."/>
            <person name="Held B."/>
            <person name="Lapidus A."/>
            <person name="Nolan M."/>
            <person name="Spring S."/>
            <person name="Yasawong M."/>
            <person name="Lucas S."/>
            <person name="Glavina Del Rio T."/>
            <person name="Tice H."/>
            <person name="Cheng J.F."/>
            <person name="Goodwin L."/>
            <person name="Tapia R."/>
            <person name="Pitluck S."/>
            <person name="Liolios K."/>
            <person name="Ivanova N."/>
            <person name="Mavromatis K."/>
            <person name="Mikhailova N."/>
            <person name="Pati A."/>
            <person name="Chen A."/>
            <person name="Palaniappan K."/>
            <person name="Brambilla E."/>
            <person name="Land M."/>
            <person name="Hauser L."/>
            <person name="Chang Y.J."/>
            <person name="Jeffries C.D."/>
            <person name="Brettin T."/>
            <person name="Detter J.C."/>
            <person name="Han C."/>
            <person name="Rohde M."/>
            <person name="Sikorski J."/>
            <person name="Woyke T."/>
            <person name="Bristow J."/>
            <person name="Eisen J.A."/>
            <person name="Markowitz V."/>
            <person name="Hugenholtz P."/>
            <person name="Kyrpides N.C."/>
            <person name="Klenk H.P."/>
        </authorList>
    </citation>
    <scope>NUCLEOTIDE SEQUENCE [LARGE SCALE GENOMIC DNA]</scope>
    <source>
        <strain evidence="7">DSM 17230 / JCM 13409 / AQ1.S1</strain>
    </source>
</reference>
<protein>
    <submittedName>
        <fullName evidence="6">ABC transporter related</fullName>
    </submittedName>
</protein>
<dbReference type="EMBL" id="CP002098">
    <property type="protein sequence ID" value="ADM27437.1"/>
    <property type="molecule type" value="Genomic_DNA"/>
</dbReference>
<dbReference type="InterPro" id="IPR027417">
    <property type="entry name" value="P-loop_NTPase"/>
</dbReference>
<evidence type="ECO:0000256" key="4">
    <source>
        <dbReference type="ARBA" id="ARBA00022967"/>
    </source>
</evidence>
<dbReference type="PANTHER" id="PTHR42794:SF1">
    <property type="entry name" value="HEMIN IMPORT ATP-BINDING PROTEIN HMUV"/>
    <property type="match status" value="1"/>
</dbReference>
<gene>
    <name evidence="6" type="ordered locus">Igag_0603</name>
</gene>
<dbReference type="PANTHER" id="PTHR42794">
    <property type="entry name" value="HEMIN IMPORT ATP-BINDING PROTEIN HMUV"/>
    <property type="match status" value="1"/>
</dbReference>
<keyword evidence="2" id="KW-0547">Nucleotide-binding</keyword>
<dbReference type="InterPro" id="IPR017871">
    <property type="entry name" value="ABC_transporter-like_CS"/>
</dbReference>
<dbReference type="InterPro" id="IPR003593">
    <property type="entry name" value="AAA+_ATPase"/>
</dbReference>
<evidence type="ECO:0000313" key="7">
    <source>
        <dbReference type="Proteomes" id="UP000001304"/>
    </source>
</evidence>
<keyword evidence="4" id="KW-1278">Translocase</keyword>
<dbReference type="HOGENOM" id="CLU_000604_1_11_2"/>
<dbReference type="GO" id="GO:0005524">
    <property type="term" value="F:ATP binding"/>
    <property type="evidence" value="ECO:0007669"/>
    <property type="project" value="UniProtKB-KW"/>
</dbReference>
<evidence type="ECO:0000313" key="6">
    <source>
        <dbReference type="EMBL" id="ADM27437.1"/>
    </source>
</evidence>
<evidence type="ECO:0000259" key="5">
    <source>
        <dbReference type="PROSITE" id="PS50893"/>
    </source>
</evidence>
<dbReference type="Pfam" id="PF00005">
    <property type="entry name" value="ABC_tran"/>
    <property type="match status" value="1"/>
</dbReference>
<accession>E0SSG5</accession>
<keyword evidence="7" id="KW-1185">Reference proteome</keyword>
<dbReference type="Gene3D" id="3.40.50.300">
    <property type="entry name" value="P-loop containing nucleotide triphosphate hydrolases"/>
    <property type="match status" value="1"/>
</dbReference>